<dbReference type="Proteomes" id="UP000254291">
    <property type="component" value="Unassembled WGS sequence"/>
</dbReference>
<accession>A0A378SH75</accession>
<evidence type="ECO:0000313" key="2">
    <source>
        <dbReference type="Proteomes" id="UP000254291"/>
    </source>
</evidence>
<name>A0A378SH75_9MYCO</name>
<dbReference type="Pfam" id="PF19457">
    <property type="entry name" value="DUF5994"/>
    <property type="match status" value="1"/>
</dbReference>
<protein>
    <submittedName>
        <fullName evidence="1">Uncharacterized protein</fullName>
    </submittedName>
</protein>
<dbReference type="RefSeq" id="WP_115326618.1">
    <property type="nucleotide sequence ID" value="NZ_JACKST010000095.1"/>
</dbReference>
<gene>
    <name evidence="1" type="ORF">NCTC10742_00952</name>
</gene>
<proteinExistence type="predicted"/>
<dbReference type="EMBL" id="UGQM01000001">
    <property type="protein sequence ID" value="STZ41745.1"/>
    <property type="molecule type" value="Genomic_DNA"/>
</dbReference>
<organism evidence="1 2">
    <name type="scientific">Mycolicibacterium gilvum</name>
    <dbReference type="NCBI Taxonomy" id="1804"/>
    <lineage>
        <taxon>Bacteria</taxon>
        <taxon>Bacillati</taxon>
        <taxon>Actinomycetota</taxon>
        <taxon>Actinomycetes</taxon>
        <taxon>Mycobacteriales</taxon>
        <taxon>Mycobacteriaceae</taxon>
        <taxon>Mycolicibacterium</taxon>
    </lineage>
</organism>
<dbReference type="InterPro" id="IPR046036">
    <property type="entry name" value="DUF5994"/>
</dbReference>
<reference evidence="1 2" key="1">
    <citation type="submission" date="2018-06" db="EMBL/GenBank/DDBJ databases">
        <authorList>
            <consortium name="Pathogen Informatics"/>
            <person name="Doyle S."/>
        </authorList>
    </citation>
    <scope>NUCLEOTIDE SEQUENCE [LARGE SCALE GENOMIC DNA]</scope>
    <source>
        <strain evidence="1 2">NCTC10742</strain>
    </source>
</reference>
<evidence type="ECO:0000313" key="1">
    <source>
        <dbReference type="EMBL" id="STZ41745.1"/>
    </source>
</evidence>
<dbReference type="AlphaFoldDB" id="A0A378SH75"/>
<sequence length="163" mass="17434">MNGLVGSRRGSRPVRLTLCEQLGGVIDGAWWPRSGQIASELPELIEVLHKPLGEVLDIQINWTATDGQLDLAWIATGSKLPDAAYRRPRLMRVAGRDACVKLLVVPSLTSPALGAIVMRAAAGLPTGCGNGDARLFDTAQVVMDIVRTESAQWCPPVKVAAKK</sequence>